<sequence>MSSMFDPVTLGAVTLRNRIVMAPLTRSRSGAARIPNDLMVDYYRQRSGAGMILSEATSVTPMGVGYEATPGIWNDEQVAGWSKVTQAVHERGGLIFLQLWHVGRISDPQLLGGQLPVAPSSIQPAGHVSLLRPIRDYVTPRALTTEEIPGVVEAFRKGAENARRAGFDGVEIHAANGYLIDQFLQDRSNTRTDQYGGSIENRVRFLNEIADAVIGVWGADRVGVHLAPRGDSHDIGDSDARALFTHVARQMRDRGVAFLCLREHLGPDSLMGEIRDAFGGPVIANEGLTFDSATDLLAGDKADAVAFGRDFIATPDLPERFRKGLPLNDQDPSTFYAGGAEGYVDYPTAEQVAAE</sequence>
<dbReference type="SUPFAM" id="SSF51395">
    <property type="entry name" value="FMN-linked oxidoreductases"/>
    <property type="match status" value="1"/>
</dbReference>
<comment type="similarity">
    <text evidence="2">Belongs to the NADH:flavin oxidoreductase/NADH oxidase family.</text>
</comment>
<evidence type="ECO:0000256" key="1">
    <source>
        <dbReference type="ARBA" id="ARBA00001917"/>
    </source>
</evidence>
<dbReference type="Gene3D" id="3.20.20.70">
    <property type="entry name" value="Aldolase class I"/>
    <property type="match status" value="1"/>
</dbReference>
<accession>A0A4P7HLG6</accession>
<dbReference type="InterPro" id="IPR013785">
    <property type="entry name" value="Aldolase_TIM"/>
</dbReference>
<dbReference type="InterPro" id="IPR001155">
    <property type="entry name" value="OxRdtase_FMN_N"/>
</dbReference>
<comment type="cofactor">
    <cofactor evidence="1">
        <name>FMN</name>
        <dbReference type="ChEBI" id="CHEBI:58210"/>
    </cofactor>
</comment>
<dbReference type="GO" id="GO:0016628">
    <property type="term" value="F:oxidoreductase activity, acting on the CH-CH group of donors, NAD or NADP as acceptor"/>
    <property type="evidence" value="ECO:0007669"/>
    <property type="project" value="UniProtKB-ARBA"/>
</dbReference>
<dbReference type="CDD" id="cd02933">
    <property type="entry name" value="OYE_like_FMN"/>
    <property type="match status" value="1"/>
</dbReference>
<dbReference type="FunFam" id="3.20.20.70:FF:000059">
    <property type="entry name" value="N-ethylmaleimide reductase, FMN-linked"/>
    <property type="match status" value="1"/>
</dbReference>
<dbReference type="InterPro" id="IPR045247">
    <property type="entry name" value="Oye-like"/>
</dbReference>
<dbReference type="EMBL" id="CP038439">
    <property type="protein sequence ID" value="QBX34500.1"/>
    <property type="molecule type" value="Genomic_DNA"/>
</dbReference>
<evidence type="ECO:0000259" key="4">
    <source>
        <dbReference type="Pfam" id="PF00724"/>
    </source>
</evidence>
<organism evidence="5 6">
    <name type="scientific">Paracoccus liaowanqingii</name>
    <dbReference type="NCBI Taxonomy" id="2560053"/>
    <lineage>
        <taxon>Bacteria</taxon>
        <taxon>Pseudomonadati</taxon>
        <taxon>Pseudomonadota</taxon>
        <taxon>Alphaproteobacteria</taxon>
        <taxon>Rhodobacterales</taxon>
        <taxon>Paracoccaceae</taxon>
        <taxon>Paracoccus</taxon>
    </lineage>
</organism>
<gene>
    <name evidence="5" type="ORF">E4191_07085</name>
</gene>
<dbReference type="PANTHER" id="PTHR22893:SF98">
    <property type="entry name" value="OXIDOREDUCTASE"/>
    <property type="match status" value="1"/>
</dbReference>
<protein>
    <submittedName>
        <fullName evidence="5">Alkene reductase</fullName>
    </submittedName>
</protein>
<feature type="domain" description="NADH:flavin oxidoreductase/NADH oxidase N-terminal" evidence="4">
    <location>
        <begin position="4"/>
        <end position="328"/>
    </location>
</feature>
<dbReference type="GO" id="GO:0010181">
    <property type="term" value="F:FMN binding"/>
    <property type="evidence" value="ECO:0007669"/>
    <property type="project" value="InterPro"/>
</dbReference>
<dbReference type="RefSeq" id="WP_135312789.1">
    <property type="nucleotide sequence ID" value="NZ_CP038439.1"/>
</dbReference>
<proteinExistence type="inferred from homology"/>
<evidence type="ECO:0000256" key="3">
    <source>
        <dbReference type="ARBA" id="ARBA00023002"/>
    </source>
</evidence>
<evidence type="ECO:0000313" key="6">
    <source>
        <dbReference type="Proteomes" id="UP000296374"/>
    </source>
</evidence>
<evidence type="ECO:0000313" key="5">
    <source>
        <dbReference type="EMBL" id="QBX34500.1"/>
    </source>
</evidence>
<dbReference type="Pfam" id="PF00724">
    <property type="entry name" value="Oxidored_FMN"/>
    <property type="match status" value="1"/>
</dbReference>
<evidence type="ECO:0000256" key="2">
    <source>
        <dbReference type="ARBA" id="ARBA00005979"/>
    </source>
</evidence>
<dbReference type="KEGG" id="plia:E4191_07085"/>
<dbReference type="GO" id="GO:0005829">
    <property type="term" value="C:cytosol"/>
    <property type="evidence" value="ECO:0007669"/>
    <property type="project" value="UniProtKB-ARBA"/>
</dbReference>
<keyword evidence="3" id="KW-0560">Oxidoreductase</keyword>
<dbReference type="Proteomes" id="UP000296374">
    <property type="component" value="Chromosome"/>
</dbReference>
<name>A0A4P7HLG6_9RHOB</name>
<reference evidence="6" key="1">
    <citation type="submission" date="2019-03" db="EMBL/GenBank/DDBJ databases">
        <authorList>
            <person name="Li J."/>
        </authorList>
    </citation>
    <scope>NUCLEOTIDE SEQUENCE [LARGE SCALE GENOMIC DNA]</scope>
    <source>
        <strain evidence="6">2251</strain>
    </source>
</reference>
<dbReference type="AlphaFoldDB" id="A0A4P7HLG6"/>
<dbReference type="PANTHER" id="PTHR22893">
    <property type="entry name" value="NADH OXIDOREDUCTASE-RELATED"/>
    <property type="match status" value="1"/>
</dbReference>